<feature type="domain" description="HTH tetR-type" evidence="4">
    <location>
        <begin position="33"/>
        <end position="93"/>
    </location>
</feature>
<keyword evidence="2 3" id="KW-0238">DNA-binding</keyword>
<dbReference type="RefSeq" id="WP_368652245.1">
    <property type="nucleotide sequence ID" value="NZ_CP162599.1"/>
</dbReference>
<feature type="DNA-binding region" description="H-T-H motif" evidence="3">
    <location>
        <begin position="56"/>
        <end position="75"/>
    </location>
</feature>
<dbReference type="PROSITE" id="PS50977">
    <property type="entry name" value="HTH_TETR_2"/>
    <property type="match status" value="1"/>
</dbReference>
<sequence>MNDFQLFFLRLLPFDYQIIILRKHYQLIIHQQQNQNHVITESLIQLIDEKGFEKVTVKDIAEKSTVNRATFYLHFRDKYDLIHQCIEHIFSEIQKGIIIAPNIYDFFSNKPHPNFVHIFETVRKHKYLFNVLLVKERNKLFTSGLMNIFHELVAVGLDQFEPDDSNLNAPREIIIKIYEATFLEVIIWWIENDFKYSSEYMAKILLTTILKGPYQQLPLERNSLKTE</sequence>
<evidence type="ECO:0000256" key="1">
    <source>
        <dbReference type="ARBA" id="ARBA00022491"/>
    </source>
</evidence>
<dbReference type="GO" id="GO:0003677">
    <property type="term" value="F:DNA binding"/>
    <property type="evidence" value="ECO:0007669"/>
    <property type="project" value="UniProtKB-UniRule"/>
</dbReference>
<dbReference type="InterPro" id="IPR023772">
    <property type="entry name" value="DNA-bd_HTH_TetR-type_CS"/>
</dbReference>
<dbReference type="InterPro" id="IPR050624">
    <property type="entry name" value="HTH-type_Tx_Regulator"/>
</dbReference>
<dbReference type="Pfam" id="PF00440">
    <property type="entry name" value="TetR_N"/>
    <property type="match status" value="1"/>
</dbReference>
<dbReference type="PANTHER" id="PTHR43479:SF7">
    <property type="entry name" value="TETR-FAMILY TRANSCRIPTIONAL REGULATOR"/>
    <property type="match status" value="1"/>
</dbReference>
<name>A0AB39HK56_9BACI</name>
<evidence type="ECO:0000256" key="3">
    <source>
        <dbReference type="PROSITE-ProRule" id="PRU00335"/>
    </source>
</evidence>
<evidence type="ECO:0000313" key="5">
    <source>
        <dbReference type="EMBL" id="XDK31518.1"/>
    </source>
</evidence>
<dbReference type="PRINTS" id="PR00455">
    <property type="entry name" value="HTHTETR"/>
</dbReference>
<proteinExistence type="predicted"/>
<dbReference type="EMBL" id="CP162599">
    <property type="protein sequence ID" value="XDK31518.1"/>
    <property type="molecule type" value="Genomic_DNA"/>
</dbReference>
<reference evidence="5" key="1">
    <citation type="submission" date="2024-07" db="EMBL/GenBank/DDBJ databases">
        <title>Halotolerant mesophilic bacterium Ornithinibacillus sp. 4-3, sp. nov., isolated from soil.</title>
        <authorList>
            <person name="Sidarenka A.V."/>
            <person name="Guliayeva D.E."/>
            <person name="Leanovich S.I."/>
            <person name="Hileuskaya K.S."/>
            <person name="Akhremchuk A.E."/>
            <person name="Sikolenko M.A."/>
            <person name="Valentovich L.N."/>
        </authorList>
    </citation>
    <scope>NUCLEOTIDE SEQUENCE</scope>
    <source>
        <strain evidence="5">4-3</strain>
    </source>
</reference>
<dbReference type="AlphaFoldDB" id="A0AB39HK56"/>
<evidence type="ECO:0000259" key="4">
    <source>
        <dbReference type="PROSITE" id="PS50977"/>
    </source>
</evidence>
<keyword evidence="1" id="KW-0678">Repressor</keyword>
<dbReference type="PANTHER" id="PTHR43479">
    <property type="entry name" value="ACREF/ENVCD OPERON REPRESSOR-RELATED"/>
    <property type="match status" value="1"/>
</dbReference>
<dbReference type="InterPro" id="IPR001647">
    <property type="entry name" value="HTH_TetR"/>
</dbReference>
<gene>
    <name evidence="5" type="ORF">AB4Y30_10820</name>
</gene>
<dbReference type="InterPro" id="IPR039532">
    <property type="entry name" value="TetR_C_Firmicutes"/>
</dbReference>
<dbReference type="Pfam" id="PF14278">
    <property type="entry name" value="TetR_C_8"/>
    <property type="match status" value="1"/>
</dbReference>
<evidence type="ECO:0000256" key="2">
    <source>
        <dbReference type="ARBA" id="ARBA00023125"/>
    </source>
</evidence>
<protein>
    <submittedName>
        <fullName evidence="5">TetR/AcrR family transcriptional regulator</fullName>
    </submittedName>
</protein>
<dbReference type="SUPFAM" id="SSF46689">
    <property type="entry name" value="Homeodomain-like"/>
    <property type="match status" value="1"/>
</dbReference>
<dbReference type="Gene3D" id="1.10.357.10">
    <property type="entry name" value="Tetracycline Repressor, domain 2"/>
    <property type="match status" value="1"/>
</dbReference>
<organism evidence="5">
    <name type="scientific">Ornithinibacillus sp. 4-3</name>
    <dbReference type="NCBI Taxonomy" id="3231488"/>
    <lineage>
        <taxon>Bacteria</taxon>
        <taxon>Bacillati</taxon>
        <taxon>Bacillota</taxon>
        <taxon>Bacilli</taxon>
        <taxon>Bacillales</taxon>
        <taxon>Bacillaceae</taxon>
        <taxon>Ornithinibacillus</taxon>
    </lineage>
</organism>
<dbReference type="InterPro" id="IPR009057">
    <property type="entry name" value="Homeodomain-like_sf"/>
</dbReference>
<accession>A0AB39HK56</accession>
<dbReference type="PROSITE" id="PS01081">
    <property type="entry name" value="HTH_TETR_1"/>
    <property type="match status" value="1"/>
</dbReference>